<dbReference type="EMBL" id="JNBR01001529">
    <property type="protein sequence ID" value="OQR86101.1"/>
    <property type="molecule type" value="Genomic_DNA"/>
</dbReference>
<comment type="caution">
    <text evidence="3">The sequence shown here is derived from an EMBL/GenBank/DDBJ whole genome shotgun (WGS) entry which is preliminary data.</text>
</comment>
<dbReference type="Pfam" id="PF03171">
    <property type="entry name" value="2OG-FeII_Oxy"/>
    <property type="match status" value="1"/>
</dbReference>
<sequence>MRMPIVDCYSPQAAQQLRQACMEVGFFYLRGHGVPRPLQQAVYREMHRFFHLPPAEKAKATADKNMRGWAPLYEETLDPENQSKGDTKEAYHVCRDSLPDEAHLPLHDTTNVFPDPAVLPTFHPITTAYFNAMSHVGLHVAHLFAAAAGSPGAFDAPGMFDRCVLPPRISFDSLHTLDMIPFHFPMAVLRMLRYNAEPSDLAAGVIACGAHSDFGLLTLLSTDEEPGLQIDYRGDWVDVPRVENAFIVNVGDLAERWTNGLFRSTRHRVVNTTGRERYSIPFFFEPNFDCTVACLPSCVSASNPAKYSPITAGTNLLNIYKTIHANYPTDHDSVALK</sequence>
<dbReference type="PRINTS" id="PR00682">
    <property type="entry name" value="IPNSYNTHASE"/>
</dbReference>
<dbReference type="SUPFAM" id="SSF51197">
    <property type="entry name" value="Clavaminate synthase-like"/>
    <property type="match status" value="1"/>
</dbReference>
<gene>
    <name evidence="3" type="ORF">ACHHYP_10980</name>
</gene>
<evidence type="ECO:0000313" key="3">
    <source>
        <dbReference type="EMBL" id="OQR86101.1"/>
    </source>
</evidence>
<comment type="similarity">
    <text evidence="1">Belongs to the iron/ascorbate-dependent oxidoreductase family.</text>
</comment>
<dbReference type="Proteomes" id="UP000243579">
    <property type="component" value="Unassembled WGS sequence"/>
</dbReference>
<feature type="domain" description="Fe2OG dioxygenase" evidence="2">
    <location>
        <begin position="181"/>
        <end position="286"/>
    </location>
</feature>
<dbReference type="OrthoDB" id="288590at2759"/>
<dbReference type="AlphaFoldDB" id="A0A1V9YK47"/>
<dbReference type="InterPro" id="IPR050231">
    <property type="entry name" value="Iron_ascorbate_oxido_reductase"/>
</dbReference>
<dbReference type="InterPro" id="IPR044861">
    <property type="entry name" value="IPNS-like_FE2OG_OXY"/>
</dbReference>
<dbReference type="PROSITE" id="PS51471">
    <property type="entry name" value="FE2OG_OXY"/>
    <property type="match status" value="1"/>
</dbReference>
<keyword evidence="1" id="KW-0408">Iron</keyword>
<dbReference type="InterPro" id="IPR005123">
    <property type="entry name" value="Oxoglu/Fe-dep_dioxygenase_dom"/>
</dbReference>
<name>A0A1V9YK47_ACHHY</name>
<keyword evidence="1" id="KW-0479">Metal-binding</keyword>
<dbReference type="STRING" id="1202772.A0A1V9YK47"/>
<dbReference type="Gene3D" id="2.60.120.330">
    <property type="entry name" value="B-lactam Antibiotic, Isopenicillin N Synthase, Chain"/>
    <property type="match status" value="1"/>
</dbReference>
<keyword evidence="4" id="KW-1185">Reference proteome</keyword>
<dbReference type="GO" id="GO:0016491">
    <property type="term" value="F:oxidoreductase activity"/>
    <property type="evidence" value="ECO:0007669"/>
    <property type="project" value="UniProtKB-KW"/>
</dbReference>
<dbReference type="PANTHER" id="PTHR47990">
    <property type="entry name" value="2-OXOGLUTARATE (2OG) AND FE(II)-DEPENDENT OXYGENASE SUPERFAMILY PROTEIN-RELATED"/>
    <property type="match status" value="1"/>
</dbReference>
<proteinExistence type="inferred from homology"/>
<dbReference type="GO" id="GO:0046872">
    <property type="term" value="F:metal ion binding"/>
    <property type="evidence" value="ECO:0007669"/>
    <property type="project" value="UniProtKB-KW"/>
</dbReference>
<evidence type="ECO:0000256" key="1">
    <source>
        <dbReference type="RuleBase" id="RU003682"/>
    </source>
</evidence>
<dbReference type="Pfam" id="PF14226">
    <property type="entry name" value="DIOX_N"/>
    <property type="match status" value="1"/>
</dbReference>
<evidence type="ECO:0000259" key="2">
    <source>
        <dbReference type="PROSITE" id="PS51471"/>
    </source>
</evidence>
<evidence type="ECO:0000313" key="4">
    <source>
        <dbReference type="Proteomes" id="UP000243579"/>
    </source>
</evidence>
<dbReference type="InterPro" id="IPR027443">
    <property type="entry name" value="IPNS-like_sf"/>
</dbReference>
<dbReference type="InterPro" id="IPR026992">
    <property type="entry name" value="DIOX_N"/>
</dbReference>
<accession>A0A1V9YK47</accession>
<keyword evidence="1" id="KW-0560">Oxidoreductase</keyword>
<organism evidence="3 4">
    <name type="scientific">Achlya hypogyna</name>
    <name type="common">Oomycete</name>
    <name type="synonym">Protoachlya hypogyna</name>
    <dbReference type="NCBI Taxonomy" id="1202772"/>
    <lineage>
        <taxon>Eukaryota</taxon>
        <taxon>Sar</taxon>
        <taxon>Stramenopiles</taxon>
        <taxon>Oomycota</taxon>
        <taxon>Saprolegniomycetes</taxon>
        <taxon>Saprolegniales</taxon>
        <taxon>Achlyaceae</taxon>
        <taxon>Achlya</taxon>
    </lineage>
</organism>
<reference evidence="3 4" key="1">
    <citation type="journal article" date="2014" name="Genome Biol. Evol.">
        <title>The secreted proteins of Achlya hypogyna and Thraustotheca clavata identify the ancestral oomycete secretome and reveal gene acquisitions by horizontal gene transfer.</title>
        <authorList>
            <person name="Misner I."/>
            <person name="Blouin N."/>
            <person name="Leonard G."/>
            <person name="Richards T.A."/>
            <person name="Lane C.E."/>
        </authorList>
    </citation>
    <scope>NUCLEOTIDE SEQUENCE [LARGE SCALE GENOMIC DNA]</scope>
    <source>
        <strain evidence="3 4">ATCC 48635</strain>
    </source>
</reference>
<protein>
    <recommendedName>
        <fullName evidence="2">Fe2OG dioxygenase domain-containing protein</fullName>
    </recommendedName>
</protein>